<sequence>MSLTGTWQLSIATPVGDRRFELDLVQHGPDQISGVSRYEQEEAQELTEPQLSGNKLTWKTAITQPIKVTATMELTFDGDSVSGTAKAGIFPAKIVGQRAPSAAE</sequence>
<dbReference type="AlphaFoldDB" id="A0A6F8XM51"/>
<organism evidence="1 2">
    <name type="scientific">Phytohabitans flavus</name>
    <dbReference type="NCBI Taxonomy" id="1076124"/>
    <lineage>
        <taxon>Bacteria</taxon>
        <taxon>Bacillati</taxon>
        <taxon>Actinomycetota</taxon>
        <taxon>Actinomycetes</taxon>
        <taxon>Micromonosporales</taxon>
        <taxon>Micromonosporaceae</taxon>
    </lineage>
</organism>
<evidence type="ECO:0000313" key="1">
    <source>
        <dbReference type="EMBL" id="BCB74904.1"/>
    </source>
</evidence>
<reference evidence="1 2" key="1">
    <citation type="submission" date="2020-03" db="EMBL/GenBank/DDBJ databases">
        <title>Whole genome shotgun sequence of Phytohabitans flavus NBRC 107702.</title>
        <authorList>
            <person name="Komaki H."/>
            <person name="Tamura T."/>
        </authorList>
    </citation>
    <scope>NUCLEOTIDE SEQUENCE [LARGE SCALE GENOMIC DNA]</scope>
    <source>
        <strain evidence="1 2">NBRC 107702</strain>
    </source>
</reference>
<protein>
    <submittedName>
        <fullName evidence="1">Uncharacterized protein</fullName>
    </submittedName>
</protein>
<evidence type="ECO:0000313" key="2">
    <source>
        <dbReference type="Proteomes" id="UP000502508"/>
    </source>
</evidence>
<dbReference type="EMBL" id="AP022870">
    <property type="protein sequence ID" value="BCB74904.1"/>
    <property type="molecule type" value="Genomic_DNA"/>
</dbReference>
<dbReference type="RefSeq" id="WP_173034439.1">
    <property type="nucleotide sequence ID" value="NZ_AP022870.1"/>
</dbReference>
<dbReference type="KEGG" id="pfla:Pflav_013140"/>
<gene>
    <name evidence="1" type="ORF">Pflav_013140</name>
</gene>
<name>A0A6F8XM51_9ACTN</name>
<accession>A0A6F8XM51</accession>
<keyword evidence="2" id="KW-1185">Reference proteome</keyword>
<reference evidence="1 2" key="2">
    <citation type="submission" date="2020-03" db="EMBL/GenBank/DDBJ databases">
        <authorList>
            <person name="Ichikawa N."/>
            <person name="Kimura A."/>
            <person name="Kitahashi Y."/>
            <person name="Uohara A."/>
        </authorList>
    </citation>
    <scope>NUCLEOTIDE SEQUENCE [LARGE SCALE GENOMIC DNA]</scope>
    <source>
        <strain evidence="1 2">NBRC 107702</strain>
    </source>
</reference>
<proteinExistence type="predicted"/>
<dbReference type="Proteomes" id="UP000502508">
    <property type="component" value="Chromosome"/>
</dbReference>